<dbReference type="Gene3D" id="3.40.50.300">
    <property type="entry name" value="P-loop containing nucleotide triphosphate hydrolases"/>
    <property type="match status" value="1"/>
</dbReference>
<dbReference type="SUPFAM" id="SSF52540">
    <property type="entry name" value="P-loop containing nucleoside triphosphate hydrolases"/>
    <property type="match status" value="1"/>
</dbReference>
<dbReference type="Pfam" id="PF09339">
    <property type="entry name" value="HTH_IclR"/>
    <property type="match status" value="1"/>
</dbReference>
<dbReference type="PANTHER" id="PTHR34704:SF1">
    <property type="entry name" value="ATPASE"/>
    <property type="match status" value="1"/>
</dbReference>
<dbReference type="GO" id="GO:0005524">
    <property type="term" value="F:ATP binding"/>
    <property type="evidence" value="ECO:0007669"/>
    <property type="project" value="InterPro"/>
</dbReference>
<name>A0A2Z2MQN1_9EURY</name>
<feature type="domain" description="ATPase" evidence="1">
    <location>
        <begin position="3"/>
        <end position="198"/>
    </location>
</feature>
<dbReference type="InterPro" id="IPR005471">
    <property type="entry name" value="Tscrpt_reg_IclR_N"/>
</dbReference>
<feature type="domain" description="HTH iclR-type" evidence="3">
    <location>
        <begin position="241"/>
        <end position="284"/>
    </location>
</feature>
<evidence type="ECO:0000313" key="5">
    <source>
        <dbReference type="Proteomes" id="UP000250125"/>
    </source>
</evidence>
<accession>A0A2Z2MQN1</accession>
<dbReference type="Proteomes" id="UP000250125">
    <property type="component" value="Chromosome"/>
</dbReference>
<dbReference type="Gene3D" id="1.10.10.10">
    <property type="entry name" value="Winged helix-like DNA-binding domain superfamily/Winged helix DNA-binding domain"/>
    <property type="match status" value="1"/>
</dbReference>
<dbReference type="SUPFAM" id="SSF46785">
    <property type="entry name" value="Winged helix' DNA-binding domain"/>
    <property type="match status" value="1"/>
</dbReference>
<dbReference type="GO" id="GO:0006355">
    <property type="term" value="P:regulation of DNA-templated transcription"/>
    <property type="evidence" value="ECO:0007669"/>
    <property type="project" value="InterPro"/>
</dbReference>
<evidence type="ECO:0000259" key="1">
    <source>
        <dbReference type="Pfam" id="PF01637"/>
    </source>
</evidence>
<gene>
    <name evidence="4" type="ORF">A3L11_06845</name>
</gene>
<dbReference type="InterPro" id="IPR004256">
    <property type="entry name" value="DUF234"/>
</dbReference>
<dbReference type="InterPro" id="IPR027417">
    <property type="entry name" value="P-loop_NTPase"/>
</dbReference>
<reference evidence="4 5" key="1">
    <citation type="submission" date="2016-04" db="EMBL/GenBank/DDBJ databases">
        <title>Complete genome sequence of Thermococcus siculi type strain RG-20.</title>
        <authorList>
            <person name="Oger P.M."/>
        </authorList>
    </citation>
    <scope>NUCLEOTIDE SEQUENCE [LARGE SCALE GENOMIC DNA]</scope>
    <source>
        <strain evidence="4 5">RG-20</strain>
    </source>
</reference>
<dbReference type="GeneID" id="33317941"/>
<organism evidence="4 5">
    <name type="scientific">Thermococcus siculi</name>
    <dbReference type="NCBI Taxonomy" id="72803"/>
    <lineage>
        <taxon>Archaea</taxon>
        <taxon>Methanobacteriati</taxon>
        <taxon>Methanobacteriota</taxon>
        <taxon>Thermococci</taxon>
        <taxon>Thermococcales</taxon>
        <taxon>Thermococcaceae</taxon>
        <taxon>Thermococcus</taxon>
    </lineage>
</organism>
<dbReference type="InterPro" id="IPR036388">
    <property type="entry name" value="WH-like_DNA-bd_sf"/>
</dbReference>
<dbReference type="RefSeq" id="WP_088856193.1">
    <property type="nucleotide sequence ID" value="NZ_CP015103.1"/>
</dbReference>
<evidence type="ECO:0000259" key="3">
    <source>
        <dbReference type="Pfam" id="PF09339"/>
    </source>
</evidence>
<dbReference type="InterPro" id="IPR011579">
    <property type="entry name" value="ATPase_dom"/>
</dbReference>
<dbReference type="OrthoDB" id="132045at2157"/>
<dbReference type="AlphaFoldDB" id="A0A2Z2MQN1"/>
<dbReference type="PANTHER" id="PTHR34704">
    <property type="entry name" value="ATPASE"/>
    <property type="match status" value="1"/>
</dbReference>
<evidence type="ECO:0000259" key="2">
    <source>
        <dbReference type="Pfam" id="PF03008"/>
    </source>
</evidence>
<dbReference type="Pfam" id="PF01637">
    <property type="entry name" value="ATPase_2"/>
    <property type="match status" value="1"/>
</dbReference>
<dbReference type="GO" id="GO:0003677">
    <property type="term" value="F:DNA binding"/>
    <property type="evidence" value="ECO:0007669"/>
    <property type="project" value="InterPro"/>
</dbReference>
<keyword evidence="5" id="KW-1185">Reference proteome</keyword>
<dbReference type="KEGG" id="tsl:A3L11_06845"/>
<protein>
    <submittedName>
        <fullName evidence="4">ATPase</fullName>
    </submittedName>
</protein>
<feature type="domain" description="DUF234" evidence="2">
    <location>
        <begin position="306"/>
        <end position="389"/>
    </location>
</feature>
<dbReference type="InterPro" id="IPR036390">
    <property type="entry name" value="WH_DNA-bd_sf"/>
</dbReference>
<dbReference type="Pfam" id="PF03008">
    <property type="entry name" value="DUF234"/>
    <property type="match status" value="1"/>
</dbReference>
<proteinExistence type="predicted"/>
<evidence type="ECO:0000313" key="4">
    <source>
        <dbReference type="EMBL" id="ASJ08957.1"/>
    </source>
</evidence>
<sequence>MQFIDREREMRILQNEWGNRPSFVVLYGRRRVGKTRLLREFSKGKRTFFFTFPEAVKEVQMREFREAMADFLSDDFVRKLKTDDWLDLLRYLAEKADDCLIVLDEFTYAIRSDRKILSDLQRVWDNILSEKSVMLVLSGSLLGMMWDDVLSYASPLYGRRTRSMNLRPFDYPNALEFFSNKEFGIRAYMLVGGIPSYLRLASRYDSIEEFLREEFLSDYGFFYDETYVLLGEELRELKTYFSILRAIAEGNRRLERIANFVGLPARSVYPYVETLMKLGFVERESPVLGSRKVSLYRIKDPMLLTWFTLTYPQMAEISSRTARFDNLYKVYSTRFEELAREFLTLFRPIEFKSLGRWWYRGEEIDIVALGKSGAALIEVKWRDLSEGDALRVLRKLEAKAEKVRSAGNVRLGIIARSVEGKEKLRKKGYLAWDLGDILGAAR</sequence>
<dbReference type="EMBL" id="CP015103">
    <property type="protein sequence ID" value="ASJ08957.1"/>
    <property type="molecule type" value="Genomic_DNA"/>
</dbReference>